<dbReference type="InterPro" id="IPR010998">
    <property type="entry name" value="Integrase_recombinase_N"/>
</dbReference>
<dbReference type="Gene3D" id="1.10.150.130">
    <property type="match status" value="1"/>
</dbReference>
<sequence length="310" mass="33248">MGRPGEGMSQRHGRSSRKAEGPATQPAANKKTRRGRDKISAKARAADSDRALNRRGEEPSDDQGASSSDESEGEQARPAKRRRGQAGAVPLTTAQFQEILGTIEAQTKSGQQALTDKGLAAIMEVVKRPATKNPDKPGTKVRHGQRQGRHAVPVTKWDPQRVQRHEVAARLEAFKQKAAAPATLAQRSSVWRDFSRFCKASGVAASPTARRVAEYVMLMTEHGHRLPAITRAVSHLEDCAAERGLPALGSDPLIKQVLKAAAREAQGDAGSPRKILDGRGADAALVYASSAGQEAVKASRRMLRAAQRGV</sequence>
<keyword evidence="4" id="KW-1185">Reference proteome</keyword>
<dbReference type="EMBL" id="KK101145">
    <property type="protein sequence ID" value="KIZ02003.1"/>
    <property type="molecule type" value="Genomic_DNA"/>
</dbReference>
<gene>
    <name evidence="3" type="ORF">MNEG_5957</name>
</gene>
<evidence type="ECO:0000256" key="2">
    <source>
        <dbReference type="SAM" id="MobiDB-lite"/>
    </source>
</evidence>
<keyword evidence="1" id="KW-0238">DNA-binding</keyword>
<evidence type="ECO:0000256" key="1">
    <source>
        <dbReference type="ARBA" id="ARBA00023125"/>
    </source>
</evidence>
<feature type="region of interest" description="Disordered" evidence="2">
    <location>
        <begin position="1"/>
        <end position="89"/>
    </location>
</feature>
<dbReference type="Proteomes" id="UP000054498">
    <property type="component" value="Unassembled WGS sequence"/>
</dbReference>
<dbReference type="RefSeq" id="XP_013901022.1">
    <property type="nucleotide sequence ID" value="XM_014045568.1"/>
</dbReference>
<evidence type="ECO:0000313" key="4">
    <source>
        <dbReference type="Proteomes" id="UP000054498"/>
    </source>
</evidence>
<dbReference type="KEGG" id="mng:MNEG_5957"/>
<evidence type="ECO:0000313" key="3">
    <source>
        <dbReference type="EMBL" id="KIZ02003.1"/>
    </source>
</evidence>
<dbReference type="SUPFAM" id="SSF47823">
    <property type="entry name" value="lambda integrase-like, N-terminal domain"/>
    <property type="match status" value="1"/>
</dbReference>
<dbReference type="GO" id="GO:0003677">
    <property type="term" value="F:DNA binding"/>
    <property type="evidence" value="ECO:0007669"/>
    <property type="project" value="UniProtKB-KW"/>
</dbReference>
<feature type="compositionally biased region" description="Basic residues" evidence="2">
    <location>
        <begin position="139"/>
        <end position="149"/>
    </location>
</feature>
<name>A0A0D2JSM5_9CHLO</name>
<feature type="region of interest" description="Disordered" evidence="2">
    <location>
        <begin position="130"/>
        <end position="151"/>
    </location>
</feature>
<reference evidence="3 4" key="1">
    <citation type="journal article" date="2013" name="BMC Genomics">
        <title>Reconstruction of the lipid metabolism for the microalga Monoraphidium neglectum from its genome sequence reveals characteristics suitable for biofuel production.</title>
        <authorList>
            <person name="Bogen C."/>
            <person name="Al-Dilaimi A."/>
            <person name="Albersmeier A."/>
            <person name="Wichmann J."/>
            <person name="Grundmann M."/>
            <person name="Rupp O."/>
            <person name="Lauersen K.J."/>
            <person name="Blifernez-Klassen O."/>
            <person name="Kalinowski J."/>
            <person name="Goesmann A."/>
            <person name="Mussgnug J.H."/>
            <person name="Kruse O."/>
        </authorList>
    </citation>
    <scope>NUCLEOTIDE SEQUENCE [LARGE SCALE GENOMIC DNA]</scope>
    <source>
        <strain evidence="3 4">SAG 48.87</strain>
    </source>
</reference>
<organism evidence="3 4">
    <name type="scientific">Monoraphidium neglectum</name>
    <dbReference type="NCBI Taxonomy" id="145388"/>
    <lineage>
        <taxon>Eukaryota</taxon>
        <taxon>Viridiplantae</taxon>
        <taxon>Chlorophyta</taxon>
        <taxon>core chlorophytes</taxon>
        <taxon>Chlorophyceae</taxon>
        <taxon>CS clade</taxon>
        <taxon>Sphaeropleales</taxon>
        <taxon>Selenastraceae</taxon>
        <taxon>Monoraphidium</taxon>
    </lineage>
</organism>
<proteinExistence type="predicted"/>
<protein>
    <submittedName>
        <fullName evidence="3">Uncharacterized protein</fullName>
    </submittedName>
</protein>
<dbReference type="GeneID" id="25738834"/>
<accession>A0A0D2JSM5</accession>
<dbReference type="AlphaFoldDB" id="A0A0D2JSM5"/>
<feature type="compositionally biased region" description="Basic and acidic residues" evidence="2">
    <location>
        <begin position="37"/>
        <end position="58"/>
    </location>
</feature>